<gene>
    <name evidence="2" type="ORF">UFOPK3773_01612</name>
</gene>
<feature type="transmembrane region" description="Helical" evidence="1">
    <location>
        <begin position="92"/>
        <end position="119"/>
    </location>
</feature>
<keyword evidence="1" id="KW-0812">Transmembrane</keyword>
<dbReference type="AlphaFoldDB" id="A0A6J7KIQ1"/>
<name>A0A6J7KIQ1_9ZZZZ</name>
<feature type="transmembrane region" description="Helical" evidence="1">
    <location>
        <begin position="36"/>
        <end position="60"/>
    </location>
</feature>
<keyword evidence="1" id="KW-1133">Transmembrane helix</keyword>
<dbReference type="PANTHER" id="PTHR37305:SF1">
    <property type="entry name" value="MEMBRANE PROTEIN"/>
    <property type="match status" value="1"/>
</dbReference>
<feature type="transmembrane region" description="Helical" evidence="1">
    <location>
        <begin position="221"/>
        <end position="240"/>
    </location>
</feature>
<reference evidence="2" key="1">
    <citation type="submission" date="2020-05" db="EMBL/GenBank/DDBJ databases">
        <authorList>
            <person name="Chiriac C."/>
            <person name="Salcher M."/>
            <person name="Ghai R."/>
            <person name="Kavagutti S V."/>
        </authorList>
    </citation>
    <scope>NUCLEOTIDE SEQUENCE</scope>
</reference>
<protein>
    <submittedName>
        <fullName evidence="2">Unannotated protein</fullName>
    </submittedName>
</protein>
<organism evidence="2">
    <name type="scientific">freshwater metagenome</name>
    <dbReference type="NCBI Taxonomy" id="449393"/>
    <lineage>
        <taxon>unclassified sequences</taxon>
        <taxon>metagenomes</taxon>
        <taxon>ecological metagenomes</taxon>
    </lineage>
</organism>
<proteinExistence type="predicted"/>
<dbReference type="PANTHER" id="PTHR37305">
    <property type="entry name" value="INTEGRAL MEMBRANE PROTEIN-RELATED"/>
    <property type="match status" value="1"/>
</dbReference>
<keyword evidence="1" id="KW-0472">Membrane</keyword>
<dbReference type="Pfam" id="PF12730">
    <property type="entry name" value="ABC2_membrane_4"/>
    <property type="match status" value="1"/>
</dbReference>
<feature type="transmembrane region" description="Helical" evidence="1">
    <location>
        <begin position="166"/>
        <end position="184"/>
    </location>
</feature>
<evidence type="ECO:0000313" key="2">
    <source>
        <dbReference type="EMBL" id="CAB4954673.1"/>
    </source>
</evidence>
<feature type="transmembrane region" description="Helical" evidence="1">
    <location>
        <begin position="139"/>
        <end position="159"/>
    </location>
</feature>
<sequence>MVVAAVKLGPQASTSGGGGGFGGGNLDLVGLATTGAWNFAVTMLLFASGLLLVVLAALFLGDTVASEASWSTLRYLLTAPVPRRRLLATKAIVGLLLTLGVLLTLVVTSLVVGLLAFGSTGLTSPTGGSFDTSQSLQRVALVTAYIALTLLIPAGVAFLMGVLTDVPLGAVGSAVMIVIVSTILNRLEPLGDLRRLLPTDYGAAWADALGSDVVWGQMATGAAYACVTFAVMLTVAVLRFERKDIVS</sequence>
<dbReference type="EMBL" id="CAFBNF010000204">
    <property type="protein sequence ID" value="CAB4954673.1"/>
    <property type="molecule type" value="Genomic_DNA"/>
</dbReference>
<evidence type="ECO:0000256" key="1">
    <source>
        <dbReference type="SAM" id="Phobius"/>
    </source>
</evidence>
<accession>A0A6J7KIQ1</accession>